<sequence length="299" mass="34818">MELSIISRHFRTNYLILKKIRTELIRQKITYKDLGQNLSRSKSVYQKTFMPNSKKSKIDFSIIKEVSDYLNLNYREILYKNPVDYIDPKLSTLQKIIILFSELGISKQNVIAKKLGLSVASYNNLLLGKTINLSENIAERAANFFGITRESLISKEVPISILDIIQQVKVETPIFHYPLLNSKMAINYHEIKPYLNIKRVNYIQSDEGLDNAFFIKWDTNDYTISFPKETLLLIDPDIKSESALKLETNHQYLARDIDLSLWVVESKTINDERVWVDMKTHEPLDVRLIGQIVSRQYPV</sequence>
<dbReference type="EMBL" id="CP022356">
    <property type="protein sequence ID" value="ASK79329.1"/>
    <property type="molecule type" value="Genomic_DNA"/>
</dbReference>
<name>A0A220VG71_9GAMM</name>
<dbReference type="Proteomes" id="UP000242175">
    <property type="component" value="Chromosome small"/>
</dbReference>
<dbReference type="InterPro" id="IPR001387">
    <property type="entry name" value="Cro/C1-type_HTH"/>
</dbReference>
<evidence type="ECO:0000313" key="2">
    <source>
        <dbReference type="EMBL" id="ASK79329.1"/>
    </source>
</evidence>
<accession>A0A220VG71</accession>
<gene>
    <name evidence="2" type="ORF">CF386_09695</name>
</gene>
<keyword evidence="3" id="KW-1185">Reference proteome</keyword>
<reference evidence="2 3" key="1">
    <citation type="journal article" date="2016" name="Int. J. Syst. Evol. Microbiol.">
        <title>Paraphotobacterium marinum gen. nov., sp. nov., a member of the family Vibrionaceae, isolated from surface seawater.</title>
        <authorList>
            <person name="Huang Z."/>
            <person name="Dong C."/>
            <person name="Shao Z."/>
        </authorList>
    </citation>
    <scope>NUCLEOTIDE SEQUENCE [LARGE SCALE GENOMIC DNA]</scope>
    <source>
        <strain evidence="2 3">NSCS20N07D</strain>
    </source>
</reference>
<dbReference type="PROSITE" id="PS50943">
    <property type="entry name" value="HTH_CROC1"/>
    <property type="match status" value="1"/>
</dbReference>
<dbReference type="RefSeq" id="WP_089074237.1">
    <property type="nucleotide sequence ID" value="NZ_CBCSAM010000002.1"/>
</dbReference>
<evidence type="ECO:0000259" key="1">
    <source>
        <dbReference type="PROSITE" id="PS50943"/>
    </source>
</evidence>
<dbReference type="AlphaFoldDB" id="A0A220VG71"/>
<protein>
    <recommendedName>
        <fullName evidence="1">HTH cro/C1-type domain-containing protein</fullName>
    </recommendedName>
</protein>
<evidence type="ECO:0000313" key="3">
    <source>
        <dbReference type="Proteomes" id="UP000242175"/>
    </source>
</evidence>
<dbReference type="KEGG" id="pmai:CF386_09695"/>
<organism evidence="2 3">
    <name type="scientific">Paraphotobacterium marinum</name>
    <dbReference type="NCBI Taxonomy" id="1755811"/>
    <lineage>
        <taxon>Bacteria</taxon>
        <taxon>Pseudomonadati</taxon>
        <taxon>Pseudomonadota</taxon>
        <taxon>Gammaproteobacteria</taxon>
        <taxon>Vibrionales</taxon>
        <taxon>Vibrionaceae</taxon>
        <taxon>Paraphotobacterium</taxon>
    </lineage>
</organism>
<proteinExistence type="predicted"/>
<feature type="domain" description="HTH cro/C1-type" evidence="1">
    <location>
        <begin position="112"/>
        <end position="152"/>
    </location>
</feature>
<dbReference type="CDD" id="cd00093">
    <property type="entry name" value="HTH_XRE"/>
    <property type="match status" value="1"/>
</dbReference>